<dbReference type="Pfam" id="PF07751">
    <property type="entry name" value="Abi_2"/>
    <property type="match status" value="1"/>
</dbReference>
<name>A0A9X5H7M3_9FIRM</name>
<protein>
    <submittedName>
        <fullName evidence="1">Abi family protein</fullName>
    </submittedName>
</protein>
<dbReference type="AlphaFoldDB" id="A0A9X5H7M3"/>
<reference evidence="1 2" key="1">
    <citation type="submission" date="2019-07" db="EMBL/GenBank/DDBJ databases">
        <title>Draft genome sequences of 15 bacterial species constituting the stable defined intestinal microbiota of the GM15 gnotobiotic mouse model.</title>
        <authorList>
            <person name="Elie C."/>
            <person name="Mathieu A."/>
            <person name="Saliou A."/>
            <person name="Darnaud M."/>
            <person name="Leulier F."/>
            <person name="Tamellini A."/>
        </authorList>
    </citation>
    <scope>NUCLEOTIDE SEQUENCE [LARGE SCALE GENOMIC DNA]</scope>
    <source>
        <strain evidence="2">ASF 502</strain>
    </source>
</reference>
<dbReference type="InterPro" id="IPR011664">
    <property type="entry name" value="Abi_system_AbiD/AbiF-like"/>
</dbReference>
<gene>
    <name evidence="1" type="ORF">FMM80_19695</name>
</gene>
<evidence type="ECO:0000313" key="2">
    <source>
        <dbReference type="Proteomes" id="UP000474104"/>
    </source>
</evidence>
<accession>A0A9X5H7M3</accession>
<dbReference type="RefSeq" id="WP_004079130.1">
    <property type="nucleotide sequence ID" value="NZ_VIRB01000120.1"/>
</dbReference>
<sequence>MSKIYQSYETLLLFLQNEKNLKIEDMEAARHILKKTSYFSLITGYKDIFKNPTTGKYIDGTSFEHIYRLYQFDHELRNVFLKYILIAERSVKSSLAYHFTSAYGENQLQYLSKDNYMLSSSNQKAIQKLINIFSFQLERNREYAYMNHYRNKYHNVPLWIMVQVLTVGQIAHMFDYLKSTVTIKICIDHHNIGIRDMHSFLSILTKHRNVCAHGDRFFNYITKDSITDTPIHKKLHIPQINGRYQHGKNDLFSEVIILKYLLDRGDFRDFYYELKHCIKKYLPDETILWRMGFPENWMSVLRLKM</sequence>
<proteinExistence type="predicted"/>
<dbReference type="Proteomes" id="UP000474104">
    <property type="component" value="Unassembled WGS sequence"/>
</dbReference>
<dbReference type="OrthoDB" id="5363652at2"/>
<dbReference type="EMBL" id="VIRB01000120">
    <property type="protein sequence ID" value="NDO70749.1"/>
    <property type="molecule type" value="Genomic_DNA"/>
</dbReference>
<organism evidence="1 2">
    <name type="scientific">Schaedlerella arabinosiphila</name>
    <dbReference type="NCBI Taxonomy" id="2044587"/>
    <lineage>
        <taxon>Bacteria</taxon>
        <taxon>Bacillati</taxon>
        <taxon>Bacillota</taxon>
        <taxon>Clostridia</taxon>
        <taxon>Lachnospirales</taxon>
        <taxon>Lachnospiraceae</taxon>
        <taxon>Schaedlerella</taxon>
    </lineage>
</organism>
<comment type="caution">
    <text evidence="1">The sequence shown here is derived from an EMBL/GenBank/DDBJ whole genome shotgun (WGS) entry which is preliminary data.</text>
</comment>
<evidence type="ECO:0000313" key="1">
    <source>
        <dbReference type="EMBL" id="NDO70749.1"/>
    </source>
</evidence>